<dbReference type="Proteomes" id="UP001357485">
    <property type="component" value="Unassembled WGS sequence"/>
</dbReference>
<evidence type="ECO:0000313" key="1">
    <source>
        <dbReference type="EMBL" id="KAK5200660.1"/>
    </source>
</evidence>
<organism evidence="1 2">
    <name type="scientific">Cryomyces antarcticus</name>
    <dbReference type="NCBI Taxonomy" id="329879"/>
    <lineage>
        <taxon>Eukaryota</taxon>
        <taxon>Fungi</taxon>
        <taxon>Dikarya</taxon>
        <taxon>Ascomycota</taxon>
        <taxon>Pezizomycotina</taxon>
        <taxon>Dothideomycetes</taxon>
        <taxon>Dothideomycetes incertae sedis</taxon>
        <taxon>Cryomyces</taxon>
    </lineage>
</organism>
<keyword evidence="2" id="KW-1185">Reference proteome</keyword>
<proteinExistence type="predicted"/>
<comment type="caution">
    <text evidence="1">The sequence shown here is derived from an EMBL/GenBank/DDBJ whole genome shotgun (WGS) entry which is preliminary data.</text>
</comment>
<dbReference type="EMBL" id="JAVRRA010017259">
    <property type="protein sequence ID" value="KAK5200660.1"/>
    <property type="molecule type" value="Genomic_DNA"/>
</dbReference>
<feature type="non-terminal residue" evidence="1">
    <location>
        <position position="69"/>
    </location>
</feature>
<sequence length="69" mass="7687">ESRPLDRRSIRAYNARLLARTLQPAGQSFAERLHGTQTPKSYGTTERQQFSDAAAGCTAFDICDERDPS</sequence>
<gene>
    <name evidence="1" type="ORF">LTR16_005350</name>
</gene>
<feature type="non-terminal residue" evidence="1">
    <location>
        <position position="1"/>
    </location>
</feature>
<evidence type="ECO:0000313" key="2">
    <source>
        <dbReference type="Proteomes" id="UP001357485"/>
    </source>
</evidence>
<reference evidence="1 2" key="1">
    <citation type="submission" date="2023-08" db="EMBL/GenBank/DDBJ databases">
        <title>Black Yeasts Isolated from many extreme environments.</title>
        <authorList>
            <person name="Coleine C."/>
            <person name="Stajich J.E."/>
            <person name="Selbmann L."/>
        </authorList>
    </citation>
    <scope>NUCLEOTIDE SEQUENCE [LARGE SCALE GENOMIC DNA]</scope>
    <source>
        <strain evidence="1 2">CCFEE 536</strain>
    </source>
</reference>
<accession>A0ABR0LMJ9</accession>
<protein>
    <submittedName>
        <fullName evidence="1">Uncharacterized protein</fullName>
    </submittedName>
</protein>
<name>A0ABR0LMJ9_9PEZI</name>